<keyword evidence="2" id="KW-1185">Reference proteome</keyword>
<gene>
    <name evidence="1" type="ORF">E7V67_000260</name>
</gene>
<sequence length="42" mass="5003">MNERLKRLAWWLLIAVVLALCFAAYLRPAFMLDLANRIYLCF</sequence>
<dbReference type="EMBL" id="CP136508">
    <property type="protein sequence ID" value="WUR16363.1"/>
    <property type="molecule type" value="Genomic_DNA"/>
</dbReference>
<dbReference type="Proteomes" id="UP000321323">
    <property type="component" value="Chromosome"/>
</dbReference>
<protein>
    <submittedName>
        <fullName evidence="1">Uncharacterized protein</fullName>
    </submittedName>
</protein>
<accession>A0ABZ1UXY4</accession>
<proteinExistence type="predicted"/>
<evidence type="ECO:0000313" key="2">
    <source>
        <dbReference type="Proteomes" id="UP000321323"/>
    </source>
</evidence>
<name>A0ABZ1UXY4_9BURK</name>
<organism evidence="1 2">
    <name type="scientific">[Empedobacter] haloabium</name>
    <dbReference type="NCBI Taxonomy" id="592317"/>
    <lineage>
        <taxon>Bacteria</taxon>
        <taxon>Pseudomonadati</taxon>
        <taxon>Pseudomonadota</taxon>
        <taxon>Betaproteobacteria</taxon>
        <taxon>Burkholderiales</taxon>
        <taxon>Oxalobacteraceae</taxon>
        <taxon>Telluria group</taxon>
        <taxon>Telluria group incertae sedis</taxon>
    </lineage>
</organism>
<evidence type="ECO:0000313" key="1">
    <source>
        <dbReference type="EMBL" id="WUR16363.1"/>
    </source>
</evidence>
<reference evidence="1 2" key="1">
    <citation type="journal article" date="2019" name="Int. J. Syst. Evol. Microbiol.">
        <title>The Draft Whole-Genome Sequence of the Antibiotic Producer Empedobacter haloabium ATCC 31962 Provides Indications for Its Taxonomic Reclassification.</title>
        <authorList>
            <person name="Miess H."/>
            <person name="Arlt P."/>
            <person name="Apel A.K."/>
            <person name="Weber T."/>
            <person name="Nieselt K."/>
            <person name="Hanssen F."/>
            <person name="Czemmel S."/>
            <person name="Nahnsen S."/>
            <person name="Gross H."/>
        </authorList>
    </citation>
    <scope>NUCLEOTIDE SEQUENCE [LARGE SCALE GENOMIC DNA]</scope>
    <source>
        <strain evidence="1 2">ATCC 31962</strain>
    </source>
</reference>